<dbReference type="Gene3D" id="3.40.50.2300">
    <property type="match status" value="2"/>
</dbReference>
<comment type="subcellular location">
    <subcellularLocation>
        <location evidence="1">Membrane</location>
        <topology evidence="1">Single-pass type I membrane protein</topology>
    </subcellularLocation>
</comment>
<keyword evidence="5 9" id="KW-0472">Membrane</keyword>
<keyword evidence="2 9" id="KW-0812">Transmembrane</keyword>
<dbReference type="PRINTS" id="PR00255">
    <property type="entry name" value="NATPEPTIDER"/>
</dbReference>
<protein>
    <submittedName>
        <fullName evidence="11">Natriuretic peptide receptor 3</fullName>
    </submittedName>
</protein>
<accession>A0A8C1NK37</accession>
<evidence type="ECO:0000256" key="6">
    <source>
        <dbReference type="ARBA" id="ARBA00023170"/>
    </source>
</evidence>
<dbReference type="Proteomes" id="UP000694427">
    <property type="component" value="Unplaced"/>
</dbReference>
<feature type="region of interest" description="Disordered" evidence="8">
    <location>
        <begin position="24"/>
        <end position="56"/>
    </location>
</feature>
<evidence type="ECO:0000256" key="4">
    <source>
        <dbReference type="ARBA" id="ARBA00022989"/>
    </source>
</evidence>
<keyword evidence="3" id="KW-0732">Signal</keyword>
<keyword evidence="4 9" id="KW-1133">Transmembrane helix</keyword>
<evidence type="ECO:0000256" key="2">
    <source>
        <dbReference type="ARBA" id="ARBA00022692"/>
    </source>
</evidence>
<dbReference type="InterPro" id="IPR001828">
    <property type="entry name" value="ANF_lig-bd_rcpt"/>
</dbReference>
<reference evidence="11" key="1">
    <citation type="submission" date="2025-08" db="UniProtKB">
        <authorList>
            <consortium name="Ensembl"/>
        </authorList>
    </citation>
    <scope>IDENTIFICATION</scope>
</reference>
<dbReference type="Pfam" id="PF01094">
    <property type="entry name" value="ANF_receptor"/>
    <property type="match status" value="1"/>
</dbReference>
<keyword evidence="12" id="KW-1185">Reference proteome</keyword>
<evidence type="ECO:0000313" key="11">
    <source>
        <dbReference type="Ensembl" id="ENSCCRP00010092022.1"/>
    </source>
</evidence>
<dbReference type="InterPro" id="IPR001170">
    <property type="entry name" value="ANPR/GUC"/>
</dbReference>
<evidence type="ECO:0000256" key="5">
    <source>
        <dbReference type="ARBA" id="ARBA00023136"/>
    </source>
</evidence>
<dbReference type="PANTHER" id="PTHR44755">
    <property type="entry name" value="NATRIURETIC PEPTIDE RECEPTOR 3-RELATED"/>
    <property type="match status" value="1"/>
</dbReference>
<dbReference type="AlphaFoldDB" id="A0A8C1NK37"/>
<feature type="compositionally biased region" description="Basic and acidic residues" evidence="8">
    <location>
        <begin position="40"/>
        <end position="56"/>
    </location>
</feature>
<evidence type="ECO:0000256" key="9">
    <source>
        <dbReference type="SAM" id="Phobius"/>
    </source>
</evidence>
<dbReference type="GO" id="GO:0016020">
    <property type="term" value="C:membrane"/>
    <property type="evidence" value="ECO:0007669"/>
    <property type="project" value="UniProtKB-SubCell"/>
</dbReference>
<evidence type="ECO:0000256" key="8">
    <source>
        <dbReference type="SAM" id="MobiDB-lite"/>
    </source>
</evidence>
<feature type="transmembrane region" description="Helical" evidence="9">
    <location>
        <begin position="500"/>
        <end position="525"/>
    </location>
</feature>
<name>A0A8C1NK37_CYPCA</name>
<reference evidence="11" key="2">
    <citation type="submission" date="2025-09" db="UniProtKB">
        <authorList>
            <consortium name="Ensembl"/>
        </authorList>
    </citation>
    <scope>IDENTIFICATION</scope>
</reference>
<evidence type="ECO:0000256" key="1">
    <source>
        <dbReference type="ARBA" id="ARBA00004479"/>
    </source>
</evidence>
<keyword evidence="6" id="KW-0675">Receptor</keyword>
<dbReference type="PROSITE" id="PS00458">
    <property type="entry name" value="ANF_RECEPTORS"/>
    <property type="match status" value="1"/>
</dbReference>
<dbReference type="InterPro" id="IPR028082">
    <property type="entry name" value="Peripla_BP_I"/>
</dbReference>
<dbReference type="Ensembl" id="ENSCCRT00010102026.1">
    <property type="protein sequence ID" value="ENSCCRP00010092022.1"/>
    <property type="gene ID" value="ENSCCRG00010040218.1"/>
</dbReference>
<evidence type="ECO:0000256" key="3">
    <source>
        <dbReference type="ARBA" id="ARBA00022729"/>
    </source>
</evidence>
<feature type="domain" description="Receptor ligand binding region" evidence="10">
    <location>
        <begin position="105"/>
        <end position="449"/>
    </location>
</feature>
<dbReference type="SUPFAM" id="SSF53822">
    <property type="entry name" value="Periplasmic binding protein-like I"/>
    <property type="match status" value="1"/>
</dbReference>
<organism evidence="11 12">
    <name type="scientific">Cyprinus carpio</name>
    <name type="common">Common carp</name>
    <dbReference type="NCBI Taxonomy" id="7962"/>
    <lineage>
        <taxon>Eukaryota</taxon>
        <taxon>Metazoa</taxon>
        <taxon>Chordata</taxon>
        <taxon>Craniata</taxon>
        <taxon>Vertebrata</taxon>
        <taxon>Euteleostomi</taxon>
        <taxon>Actinopterygii</taxon>
        <taxon>Neopterygii</taxon>
        <taxon>Teleostei</taxon>
        <taxon>Ostariophysi</taxon>
        <taxon>Cypriniformes</taxon>
        <taxon>Cyprinidae</taxon>
        <taxon>Cyprininae</taxon>
        <taxon>Cyprinus</taxon>
    </lineage>
</organism>
<sequence>MKGCLKIPPRTAACVVTSRAAHFTHPNKSNYTGKRRVRQRPKEDSKQGKREGLWRDSQERNTRHISLINRKMLMMPGRTSALTDNIDVMVMLPRNNTYLFSYQRVAPAIQYAIKTLGRAEFAGLRFNLQYVNSACGMDALYVLVDKQRDERPDLVLGPVCEYTAASVVRVASHWNIPVISAGALATGFSLKTTEYSHITRIAPTYLKMAETFQAMFGRFGWRTASLIFDDDKDERNCYFTIEGVYTVLSEYYKTTDYAVLNLQEERVDADGIISSVYGSEVVIMCAKADTVRDLMLAAHRRKLTSGSHIFFNIELFNSSSYGDGSWRRGDKYDNEAKAAYSFLNTVTLLRSTKPEFEDFSMEMKKSLKQSDIPVCEGCSAVNMFMEGFHDALILYAIALREVKSNGLTKKDGLEITHSMWNRTFEGIAGQVSLDANGDRNGDFSVVRMTDPEAGTHETVMSYFGTNGSFQIMPGFKKEWFSLRTAPEPPHPKHSDPSCGLGVSAVTGIIVGGILGTALLLAFYFFRKNYRITIERRTPREECDIGKHRQLREDSIRSNFSAA</sequence>
<dbReference type="PANTHER" id="PTHR44755:SF11">
    <property type="entry name" value="ATRIAL NATRIURETIC PEPTIDE RECEPTOR 3 ISOFORM X1"/>
    <property type="match status" value="1"/>
</dbReference>
<dbReference type="InterPro" id="IPR052612">
    <property type="entry name" value="ANP_Clearance_Receptor"/>
</dbReference>
<dbReference type="GO" id="GO:0007165">
    <property type="term" value="P:signal transduction"/>
    <property type="evidence" value="ECO:0007669"/>
    <property type="project" value="TreeGrafter"/>
</dbReference>
<dbReference type="GO" id="GO:0017046">
    <property type="term" value="F:peptide hormone binding"/>
    <property type="evidence" value="ECO:0007669"/>
    <property type="project" value="TreeGrafter"/>
</dbReference>
<evidence type="ECO:0000256" key="7">
    <source>
        <dbReference type="ARBA" id="ARBA00023180"/>
    </source>
</evidence>
<evidence type="ECO:0000259" key="10">
    <source>
        <dbReference type="Pfam" id="PF01094"/>
    </source>
</evidence>
<keyword evidence="7" id="KW-0325">Glycoprotein</keyword>
<dbReference type="GO" id="GO:0016941">
    <property type="term" value="F:natriuretic peptide receptor activity"/>
    <property type="evidence" value="ECO:0007669"/>
    <property type="project" value="TreeGrafter"/>
</dbReference>
<evidence type="ECO:0000313" key="12">
    <source>
        <dbReference type="Proteomes" id="UP000694427"/>
    </source>
</evidence>
<proteinExistence type="predicted"/>